<feature type="compositionally biased region" description="Low complexity" evidence="12">
    <location>
        <begin position="965"/>
        <end position="974"/>
    </location>
</feature>
<feature type="region of interest" description="Disordered" evidence="12">
    <location>
        <begin position="355"/>
        <end position="377"/>
    </location>
</feature>
<dbReference type="FunFam" id="3.30.200.20:FF:000032">
    <property type="entry name" value="Serine/threonine-protein kinase D6PK-like"/>
    <property type="match status" value="1"/>
</dbReference>
<protein>
    <recommendedName>
        <fullName evidence="11">Protein kinase G11A</fullName>
        <ecNumber evidence="2">2.7.11.1</ecNumber>
    </recommendedName>
</protein>
<evidence type="ECO:0000256" key="6">
    <source>
        <dbReference type="ARBA" id="ARBA00022777"/>
    </source>
</evidence>
<feature type="compositionally biased region" description="Low complexity" evidence="12">
    <location>
        <begin position="1040"/>
        <end position="1055"/>
    </location>
</feature>
<dbReference type="EMBL" id="CP097508">
    <property type="protein sequence ID" value="URE13785.1"/>
    <property type="molecule type" value="Genomic_DNA"/>
</dbReference>
<accession>A0A9E7GG11</accession>
<feature type="compositionally biased region" description="Polar residues" evidence="12">
    <location>
        <begin position="365"/>
        <end position="377"/>
    </location>
</feature>
<feature type="region of interest" description="Disordered" evidence="12">
    <location>
        <begin position="789"/>
        <end position="813"/>
    </location>
</feature>
<evidence type="ECO:0000256" key="11">
    <source>
        <dbReference type="ARBA" id="ARBA00074231"/>
    </source>
</evidence>
<dbReference type="FunFam" id="1.10.510.10:FF:000028">
    <property type="entry name" value="serine/threonine-protein kinase D6PK-like"/>
    <property type="match status" value="1"/>
</dbReference>
<dbReference type="SMART" id="SM00220">
    <property type="entry name" value="S_TKc"/>
    <property type="match status" value="1"/>
</dbReference>
<keyword evidence="3" id="KW-0723">Serine/threonine-protein kinase</keyword>
<dbReference type="PROSITE" id="PS00108">
    <property type="entry name" value="PROTEIN_KINASE_ST"/>
    <property type="match status" value="1"/>
</dbReference>
<dbReference type="PANTHER" id="PTHR45637">
    <property type="entry name" value="FLIPPASE KINASE 1-RELATED"/>
    <property type="match status" value="1"/>
</dbReference>
<dbReference type="Gene3D" id="3.30.200.20">
    <property type="entry name" value="Phosphorylase Kinase, domain 1"/>
    <property type="match status" value="1"/>
</dbReference>
<evidence type="ECO:0000256" key="10">
    <source>
        <dbReference type="ARBA" id="ARBA00053984"/>
    </source>
</evidence>
<dbReference type="OrthoDB" id="432483at2759"/>
<evidence type="ECO:0000256" key="3">
    <source>
        <dbReference type="ARBA" id="ARBA00022527"/>
    </source>
</evidence>
<feature type="domain" description="Protein kinase" evidence="13">
    <location>
        <begin position="1096"/>
        <end position="1430"/>
    </location>
</feature>
<evidence type="ECO:0000256" key="5">
    <source>
        <dbReference type="ARBA" id="ARBA00022741"/>
    </source>
</evidence>
<comment type="catalytic activity">
    <reaction evidence="8">
        <text>L-threonyl-[protein] + ATP = O-phospho-L-threonyl-[protein] + ADP + H(+)</text>
        <dbReference type="Rhea" id="RHEA:46608"/>
        <dbReference type="Rhea" id="RHEA-COMP:11060"/>
        <dbReference type="Rhea" id="RHEA-COMP:11605"/>
        <dbReference type="ChEBI" id="CHEBI:15378"/>
        <dbReference type="ChEBI" id="CHEBI:30013"/>
        <dbReference type="ChEBI" id="CHEBI:30616"/>
        <dbReference type="ChEBI" id="CHEBI:61977"/>
        <dbReference type="ChEBI" id="CHEBI:456216"/>
        <dbReference type="EC" id="2.7.11.1"/>
    </reaction>
</comment>
<sequence length="1481" mass="162801">MEVEAVALIRSSFDHPPPPAFPGPHEGVGLETGGDRSLFPQDLRVPASGDGSAPSPDPPESMAATKLQKVYRSYRTRRRLADSAVVAEELWWQAIDFARLNHSTVSFFDHMKHESAISRWNRVCLNASKVGQGLSKDEKALKLAFLHWIEAIDPRHRYGHNLHFYYEEWCQSEAGQPFFYWLDIGDGRDLDLVDCPRSLLRKQCVKYLGPQEREHYEYVPIDGKFVHKLSGMLLDTTSGAKETKWIFVISTSGRLYAGQKKKGIFHHSSFLAGGATRTAGRLTAENGILKCVWAYSGHYRPTEENFDNFLDFLRENGINLDDTQILSSANEDYDDGPKKSQLEKVIDAMKVSKTPRLALPEESKNTTGEPSVPTQAATGQVEYKRSLSGGLQSPKADVPKKAILERINSKRKASSYQLGDQLSSKWCSGAGPRIGCVADYPLEVRMQALEFIHPPPACYNDHEVMPQPQQVLAIRDALAHNGRGTSSACAAKRFRRLRVPPHQSSGSSFRGRITAHPRAQPFDTIASCMCSTKGLCKHVSCAYYLRQEKGHWKFYPEMSENDDVFRWSSLYFAGVLSVPLVYWSDRAINHLEMGSSGGRVLRSDRTIDHLEMGSSGGTSEIVESAEEPNLDNYYGGSKTLRIKLKTNVQDGKCQDVEDDLGKLLRAIDLRTSSVVLGPMSKPGVDLLQKNALKKPIKVGASRPSGIGISESVTLKQALRRLCISQASEMAAMKRLSKPISLSGTSEAGTIKKLYASVVVQSSDSCLPINGGERNLVEISIMPEKVPAVPSKKATVPGQVQNSESSDKNAVSSPISSVLNTPKVTKIRIQDVIKPTSEDSFESKSAAVETEKKGKSVSKASISSSQAVAASSKAMVNQHLTKPVHRNKAIKKKGKPEPASAPDVSTKHSGVNVGGVTVPMTKPCCPKEPVTPACITPTTKLCRLKEPSAAACIMATTKSCHPKEPTTPACTMPTTKTRRPKASATPATSTLNPAAVIGKERIDTGANKTLSSPNIHGSGRAIGVKSSEFSRSREKGECSHSSKSSIGDYSSSTSISEESHQSGASSKGCRPHMSKDLRWVAIHQILFQQGSLGLRNFRLLKRLGCGDIGTVYLAELAGFECLFALKIMDVEFLVSRKKMLRAQTEREILQMLDHPFLPTLYAHFTTENLSCLVMEFCPGGDLHVLRQRQPCRSFTEPAARFYVAEVLLALEYLHMLGVIYRDLKPENILVREDGHIMLSDFDLSLRCSVSPTLVRSSSLGTQESAKKLSGPCAENSCIDPLCLRPSWVQVSCFTPRLLSSTQEKTRKEVGGQVRPLPQLVVEPTDARSNSFVGTHEYLAPEIIRGDGHGSAVDWWTFGILLYELLFGRTPFRGPGNEETLANVVSQSLRFPENPSVSFHAKDLIRGLLAKEPENRLGSVKGAAEIKQHPFFDGLNWALIRCAAPPETPRSQDIGAPLMLRKKKEGKCLDFRANGEDVEFELF</sequence>
<dbReference type="Pfam" id="PF00069">
    <property type="entry name" value="Pkinase"/>
    <property type="match status" value="2"/>
</dbReference>
<dbReference type="PROSITE" id="PS50096">
    <property type="entry name" value="IQ"/>
    <property type="match status" value="1"/>
</dbReference>
<dbReference type="EC" id="2.7.11.1" evidence="2"/>
<feature type="compositionally biased region" description="Polar residues" evidence="12">
    <location>
        <begin position="797"/>
        <end position="813"/>
    </location>
</feature>
<feature type="compositionally biased region" description="Basic residues" evidence="12">
    <location>
        <begin position="881"/>
        <end position="893"/>
    </location>
</feature>
<keyword evidence="6" id="KW-0418">Kinase</keyword>
<dbReference type="InterPro" id="IPR011009">
    <property type="entry name" value="Kinase-like_dom_sf"/>
</dbReference>
<feature type="compositionally biased region" description="Basic and acidic residues" evidence="12">
    <location>
        <begin position="1027"/>
        <end position="1039"/>
    </location>
</feature>
<feature type="region of interest" description="Disordered" evidence="12">
    <location>
        <begin position="8"/>
        <end position="64"/>
    </location>
</feature>
<evidence type="ECO:0000259" key="13">
    <source>
        <dbReference type="PROSITE" id="PS50011"/>
    </source>
</evidence>
<comment type="catalytic activity">
    <reaction evidence="9">
        <text>L-seryl-[protein] + ATP = O-phospho-L-seryl-[protein] + ADP + H(+)</text>
        <dbReference type="Rhea" id="RHEA:17989"/>
        <dbReference type="Rhea" id="RHEA-COMP:9863"/>
        <dbReference type="Rhea" id="RHEA-COMP:11604"/>
        <dbReference type="ChEBI" id="CHEBI:15378"/>
        <dbReference type="ChEBI" id="CHEBI:29999"/>
        <dbReference type="ChEBI" id="CHEBI:30616"/>
        <dbReference type="ChEBI" id="CHEBI:83421"/>
        <dbReference type="ChEBI" id="CHEBI:456216"/>
        <dbReference type="EC" id="2.7.11.1"/>
    </reaction>
</comment>
<evidence type="ECO:0000256" key="12">
    <source>
        <dbReference type="SAM" id="MobiDB-lite"/>
    </source>
</evidence>
<evidence type="ECO:0000256" key="1">
    <source>
        <dbReference type="ARBA" id="ARBA00009903"/>
    </source>
</evidence>
<feature type="region of interest" description="Disordered" evidence="12">
    <location>
        <begin position="962"/>
        <end position="1069"/>
    </location>
</feature>
<dbReference type="InterPro" id="IPR000719">
    <property type="entry name" value="Prot_kinase_dom"/>
</dbReference>
<keyword evidence="4" id="KW-0808">Transferase</keyword>
<evidence type="ECO:0000256" key="9">
    <source>
        <dbReference type="ARBA" id="ARBA00048679"/>
    </source>
</evidence>
<evidence type="ECO:0000256" key="4">
    <source>
        <dbReference type="ARBA" id="ARBA00022679"/>
    </source>
</evidence>
<evidence type="ECO:0000313" key="15">
    <source>
        <dbReference type="Proteomes" id="UP001055439"/>
    </source>
</evidence>
<comment type="function">
    <text evidence="10">May play a role in the regulation of metabolism and signal transduction processes.</text>
</comment>
<keyword evidence="7" id="KW-0067">ATP-binding</keyword>
<gene>
    <name evidence="14" type="ORF">MUK42_23340</name>
</gene>
<evidence type="ECO:0000313" key="14">
    <source>
        <dbReference type="EMBL" id="URE13785.1"/>
    </source>
</evidence>
<dbReference type="SUPFAM" id="SSF56112">
    <property type="entry name" value="Protein kinase-like (PK-like)"/>
    <property type="match status" value="1"/>
</dbReference>
<dbReference type="Proteomes" id="UP001055439">
    <property type="component" value="Chromosome 6"/>
</dbReference>
<evidence type="ECO:0000256" key="2">
    <source>
        <dbReference type="ARBA" id="ARBA00012513"/>
    </source>
</evidence>
<dbReference type="GO" id="GO:0004674">
    <property type="term" value="F:protein serine/threonine kinase activity"/>
    <property type="evidence" value="ECO:0007669"/>
    <property type="project" value="UniProtKB-KW"/>
</dbReference>
<feature type="compositionally biased region" description="Low complexity" evidence="12">
    <location>
        <begin position="856"/>
        <end position="873"/>
    </location>
</feature>
<dbReference type="Gene3D" id="1.10.510.10">
    <property type="entry name" value="Transferase(Phosphotransferase) domain 1"/>
    <property type="match status" value="2"/>
</dbReference>
<dbReference type="PROSITE" id="PS50011">
    <property type="entry name" value="PROTEIN_KINASE_DOM"/>
    <property type="match status" value="1"/>
</dbReference>
<evidence type="ECO:0000256" key="8">
    <source>
        <dbReference type="ARBA" id="ARBA00047899"/>
    </source>
</evidence>
<name>A0A9E7GG11_9LILI</name>
<dbReference type="InterPro" id="IPR008271">
    <property type="entry name" value="Ser/Thr_kinase_AS"/>
</dbReference>
<evidence type="ECO:0000256" key="7">
    <source>
        <dbReference type="ARBA" id="ARBA00022840"/>
    </source>
</evidence>
<organism evidence="14 15">
    <name type="scientific">Musa troglodytarum</name>
    <name type="common">fe'i banana</name>
    <dbReference type="NCBI Taxonomy" id="320322"/>
    <lineage>
        <taxon>Eukaryota</taxon>
        <taxon>Viridiplantae</taxon>
        <taxon>Streptophyta</taxon>
        <taxon>Embryophyta</taxon>
        <taxon>Tracheophyta</taxon>
        <taxon>Spermatophyta</taxon>
        <taxon>Magnoliopsida</taxon>
        <taxon>Liliopsida</taxon>
        <taxon>Zingiberales</taxon>
        <taxon>Musaceae</taxon>
        <taxon>Musa</taxon>
    </lineage>
</organism>
<proteinExistence type="inferred from homology"/>
<reference evidence="14" key="1">
    <citation type="submission" date="2022-05" db="EMBL/GenBank/DDBJ databases">
        <title>The Musa troglodytarum L. genome provides insights into the mechanism of non-climacteric behaviour and enrichment of carotenoids.</title>
        <authorList>
            <person name="Wang J."/>
        </authorList>
    </citation>
    <scope>NUCLEOTIDE SEQUENCE</scope>
    <source>
        <tissue evidence="14">Leaf</tissue>
    </source>
</reference>
<dbReference type="FunFam" id="1.10.510.10:FF:000020">
    <property type="entry name" value="serine/threonine-protein kinase D6PK-like"/>
    <property type="match status" value="1"/>
</dbReference>
<feature type="compositionally biased region" description="Polar residues" evidence="12">
    <location>
        <begin position="1005"/>
        <end position="1014"/>
    </location>
</feature>
<comment type="similarity">
    <text evidence="1">Belongs to the protein kinase superfamily. AGC Ser/Thr protein kinase family.</text>
</comment>
<keyword evidence="15" id="KW-1185">Reference proteome</keyword>
<dbReference type="CDD" id="cd05574">
    <property type="entry name" value="STKc_phototropin_like"/>
    <property type="match status" value="1"/>
</dbReference>
<dbReference type="GO" id="GO:0005524">
    <property type="term" value="F:ATP binding"/>
    <property type="evidence" value="ECO:0007669"/>
    <property type="project" value="UniProtKB-KW"/>
</dbReference>
<keyword evidence="5" id="KW-0547">Nucleotide-binding</keyword>
<feature type="region of interest" description="Disordered" evidence="12">
    <location>
        <begin position="835"/>
        <end position="911"/>
    </location>
</feature>